<evidence type="ECO:0000313" key="3">
    <source>
        <dbReference type="EnsemblMetazoa" id="Aqu2.1.43615_001"/>
    </source>
</evidence>
<keyword evidence="1" id="KW-1133">Transmembrane helix</keyword>
<feature type="transmembrane region" description="Helical" evidence="1">
    <location>
        <begin position="108"/>
        <end position="125"/>
    </location>
</feature>
<feature type="signal peptide" evidence="2">
    <location>
        <begin position="1"/>
        <end position="22"/>
    </location>
</feature>
<proteinExistence type="predicted"/>
<dbReference type="EnsemblMetazoa" id="Aqu2.1.43615_001">
    <property type="protein sequence ID" value="Aqu2.1.43615_001"/>
    <property type="gene ID" value="Aqu2.1.43615"/>
</dbReference>
<feature type="transmembrane region" description="Helical" evidence="1">
    <location>
        <begin position="137"/>
        <end position="158"/>
    </location>
</feature>
<sequence length="219" mass="24182">MVENLVNCFLLLLVLLVSVLNGLPTRPELTVRDSAVSYNQSFECVTASECYPPDVTDTSLILCVQGVCLCYPCFQFDSGTGKCSVSQCFTYEPATDECVDNRKSQREAFLFSFFLSSLGVANFYIGEIILGIIQLSITLCFICVCCSCCCYMCCLVCSEDSCTCCFNEDSFLPVCTLVSFVSIGFSLLLTIACWWIVDLIVFILNERNAGDGCTLRNNL</sequence>
<evidence type="ECO:0000256" key="2">
    <source>
        <dbReference type="SAM" id="SignalP"/>
    </source>
</evidence>
<accession>A0A1X7VUS3</accession>
<reference evidence="3" key="1">
    <citation type="submission" date="2017-05" db="UniProtKB">
        <authorList>
            <consortium name="EnsemblMetazoa"/>
        </authorList>
    </citation>
    <scope>IDENTIFICATION</scope>
</reference>
<keyword evidence="2" id="KW-0732">Signal</keyword>
<dbReference type="InParanoid" id="A0A1X7VUS3"/>
<evidence type="ECO:0000256" key="1">
    <source>
        <dbReference type="SAM" id="Phobius"/>
    </source>
</evidence>
<keyword evidence="1" id="KW-0472">Membrane</keyword>
<keyword evidence="1" id="KW-0812">Transmembrane</keyword>
<feature type="chain" id="PRO_5010889782" description="TM2 domain-containing protein" evidence="2">
    <location>
        <begin position="23"/>
        <end position="219"/>
    </location>
</feature>
<organism evidence="3">
    <name type="scientific">Amphimedon queenslandica</name>
    <name type="common">Sponge</name>
    <dbReference type="NCBI Taxonomy" id="400682"/>
    <lineage>
        <taxon>Eukaryota</taxon>
        <taxon>Metazoa</taxon>
        <taxon>Porifera</taxon>
        <taxon>Demospongiae</taxon>
        <taxon>Heteroscleromorpha</taxon>
        <taxon>Haplosclerida</taxon>
        <taxon>Niphatidae</taxon>
        <taxon>Amphimedon</taxon>
    </lineage>
</organism>
<name>A0A1X7VUS3_AMPQE</name>
<evidence type="ECO:0008006" key="4">
    <source>
        <dbReference type="Google" id="ProtNLM"/>
    </source>
</evidence>
<dbReference type="AlphaFoldDB" id="A0A1X7VUS3"/>
<protein>
    <recommendedName>
        <fullName evidence="4">TM2 domain-containing protein</fullName>
    </recommendedName>
</protein>
<feature type="transmembrane region" description="Helical" evidence="1">
    <location>
        <begin position="170"/>
        <end position="197"/>
    </location>
</feature>